<dbReference type="InterPro" id="IPR036322">
    <property type="entry name" value="WD40_repeat_dom_sf"/>
</dbReference>
<dbReference type="CDD" id="cd00200">
    <property type="entry name" value="WD40"/>
    <property type="match status" value="1"/>
</dbReference>
<dbReference type="EMBL" id="WVTA01000018">
    <property type="protein sequence ID" value="KAK3197672.1"/>
    <property type="molecule type" value="Genomic_DNA"/>
</dbReference>
<evidence type="ECO:0000256" key="3">
    <source>
        <dbReference type="ARBA" id="ARBA00022737"/>
    </source>
</evidence>
<sequence length="713" mass="77854">MHRRPSIAHRPKTSSAVDDSAAPSRAFESSMKRTASQTFSTHGNEARESSNALRAVHEGMSEEFHSHHQHSSSRSLSRATSMLEGGFGKIRRKLSASSSRRPSITAMLESAPGSSTSAAARKNSTDMLRLPLPHHDSGLPLSQLDANTAAPVAGIPKMSMLKRFSSLRRRPAASGPSGEFAKYNPVPPPIPSGYPSLAPGSAARQAAAAANDARMSQLRKEQEQTRKFLESGTQPSNNFEHVINDSESGVGMSCSLPIARADSVLQEKKMVDPLQVLPAEITTIILSNLDAPSLIQAELVSKHWHDLATSPHVWKDVFLRRFEPTVHVSPVPIQMGGIGVGNFTKNGKHAPAQNWKAMYKTRKTIDRRWKSSNPSAIYLNGHTDSVYCCQFDEKKIITGSRDRTIRVWDMNTYECIKVIGGPTHRPVSNTPPAMDVHHNKVVNNPSLNGTQRGNEIYHVPADYHDASILCLQYDDTIMVTGSSDHTCIVWDITGDNYVPMYRLRGHQAGVLDVCLDDKHIISCSKDSAIIVWDRQTGQQIRTLTGHRGPVNAVQLRGNLLVSASGDGVAKLWNLDSGASIKDFPSEDRGLAAVEFSDDAKYVLAGGNDHVVYKFDAQTGNTLHTSARHGGLVRSLFLDAFNGRIVSGSYDQSIRVADYASGAVFATYENWTTSWILSAKSDYRRVVATSQDGRTLILDFGWMVDGAQALVGNA</sequence>
<feature type="compositionally biased region" description="Basic and acidic residues" evidence="5">
    <location>
        <begin position="55"/>
        <end position="66"/>
    </location>
</feature>
<feature type="repeat" description="WD" evidence="4">
    <location>
        <begin position="461"/>
        <end position="500"/>
    </location>
</feature>
<dbReference type="InterPro" id="IPR001810">
    <property type="entry name" value="F-box_dom"/>
</dbReference>
<evidence type="ECO:0000313" key="8">
    <source>
        <dbReference type="Proteomes" id="UP001280581"/>
    </source>
</evidence>
<dbReference type="PRINTS" id="PR00320">
    <property type="entry name" value="GPROTEINBRPT"/>
</dbReference>
<feature type="region of interest" description="Disordered" evidence="5">
    <location>
        <begin position="1"/>
        <end position="79"/>
    </location>
</feature>
<feature type="repeat" description="WD" evidence="4">
    <location>
        <begin position="379"/>
        <end position="418"/>
    </location>
</feature>
<dbReference type="AlphaFoldDB" id="A0AAN6LR14"/>
<dbReference type="SUPFAM" id="SSF50978">
    <property type="entry name" value="WD40 repeat-like"/>
    <property type="match status" value="1"/>
</dbReference>
<feature type="repeat" description="WD" evidence="4">
    <location>
        <begin position="543"/>
        <end position="582"/>
    </location>
</feature>
<feature type="repeat" description="WD" evidence="4">
    <location>
        <begin position="503"/>
        <end position="542"/>
    </location>
</feature>
<evidence type="ECO:0000256" key="1">
    <source>
        <dbReference type="ARBA" id="ARBA00007968"/>
    </source>
</evidence>
<keyword evidence="8" id="KW-1185">Reference proteome</keyword>
<name>A0AAN6LR14_9PLEO</name>
<accession>A0AAN6LR14</accession>
<dbReference type="InterPro" id="IPR015943">
    <property type="entry name" value="WD40/YVTN_repeat-like_dom_sf"/>
</dbReference>
<evidence type="ECO:0000256" key="5">
    <source>
        <dbReference type="SAM" id="MobiDB-lite"/>
    </source>
</evidence>
<dbReference type="PROSITE" id="PS50294">
    <property type="entry name" value="WD_REPEATS_REGION"/>
    <property type="match status" value="2"/>
</dbReference>
<feature type="compositionally biased region" description="Polar residues" evidence="5">
    <location>
        <begin position="32"/>
        <end position="43"/>
    </location>
</feature>
<evidence type="ECO:0000313" key="7">
    <source>
        <dbReference type="EMBL" id="KAK3197672.1"/>
    </source>
</evidence>
<dbReference type="PROSITE" id="PS50082">
    <property type="entry name" value="WD_REPEATS_2"/>
    <property type="match status" value="4"/>
</dbReference>
<evidence type="ECO:0000259" key="6">
    <source>
        <dbReference type="PROSITE" id="PS50181"/>
    </source>
</evidence>
<dbReference type="SUPFAM" id="SSF81383">
    <property type="entry name" value="F-box domain"/>
    <property type="match status" value="1"/>
</dbReference>
<dbReference type="PROSITE" id="PS50181">
    <property type="entry name" value="FBOX"/>
    <property type="match status" value="1"/>
</dbReference>
<feature type="domain" description="F-box" evidence="6">
    <location>
        <begin position="271"/>
        <end position="317"/>
    </location>
</feature>
<dbReference type="InterPro" id="IPR019775">
    <property type="entry name" value="WD40_repeat_CS"/>
</dbReference>
<gene>
    <name evidence="7" type="ORF">GRF29_216g892710</name>
</gene>
<dbReference type="PANTHER" id="PTHR22847:SF745">
    <property type="entry name" value="F-BOX_WD REPEAT-CONTAINING PROTEIN 7"/>
    <property type="match status" value="1"/>
</dbReference>
<evidence type="ECO:0000256" key="2">
    <source>
        <dbReference type="ARBA" id="ARBA00022574"/>
    </source>
</evidence>
<feature type="region of interest" description="Disordered" evidence="5">
    <location>
        <begin position="92"/>
        <end position="118"/>
    </location>
</feature>
<dbReference type="Pfam" id="PF00400">
    <property type="entry name" value="WD40"/>
    <property type="match status" value="4"/>
</dbReference>
<feature type="compositionally biased region" description="Basic residues" evidence="5">
    <location>
        <begin position="1"/>
        <end position="12"/>
    </location>
</feature>
<dbReference type="Gene3D" id="1.20.1280.50">
    <property type="match status" value="1"/>
</dbReference>
<reference evidence="7 8" key="1">
    <citation type="submission" date="2021-02" db="EMBL/GenBank/DDBJ databases">
        <title>Genome assembly of Pseudopithomyces chartarum.</title>
        <authorList>
            <person name="Jauregui R."/>
            <person name="Singh J."/>
            <person name="Voisey C."/>
        </authorList>
    </citation>
    <scope>NUCLEOTIDE SEQUENCE [LARGE SCALE GENOMIC DNA]</scope>
    <source>
        <strain evidence="7 8">AGR01</strain>
    </source>
</reference>
<dbReference type="Pfam" id="PF12937">
    <property type="entry name" value="F-box-like"/>
    <property type="match status" value="1"/>
</dbReference>
<dbReference type="PANTHER" id="PTHR22847">
    <property type="entry name" value="WD40 REPEAT PROTEIN"/>
    <property type="match status" value="1"/>
</dbReference>
<dbReference type="PROSITE" id="PS00678">
    <property type="entry name" value="WD_REPEATS_1"/>
    <property type="match status" value="3"/>
</dbReference>
<dbReference type="InterPro" id="IPR020472">
    <property type="entry name" value="WD40_PAC1"/>
</dbReference>
<evidence type="ECO:0000256" key="4">
    <source>
        <dbReference type="PROSITE-ProRule" id="PRU00221"/>
    </source>
</evidence>
<dbReference type="Gene3D" id="2.130.10.10">
    <property type="entry name" value="YVTN repeat-like/Quinoprotein amine dehydrogenase"/>
    <property type="match status" value="2"/>
</dbReference>
<dbReference type="InterPro" id="IPR036047">
    <property type="entry name" value="F-box-like_dom_sf"/>
</dbReference>
<comment type="similarity">
    <text evidence="1">Belongs to the WD repeat MET30/SCONB/SCON-2 family.</text>
</comment>
<dbReference type="Proteomes" id="UP001280581">
    <property type="component" value="Unassembled WGS sequence"/>
</dbReference>
<comment type="caution">
    <text evidence="7">The sequence shown here is derived from an EMBL/GenBank/DDBJ whole genome shotgun (WGS) entry which is preliminary data.</text>
</comment>
<proteinExistence type="inferred from homology"/>
<organism evidence="7 8">
    <name type="scientific">Pseudopithomyces chartarum</name>
    <dbReference type="NCBI Taxonomy" id="1892770"/>
    <lineage>
        <taxon>Eukaryota</taxon>
        <taxon>Fungi</taxon>
        <taxon>Dikarya</taxon>
        <taxon>Ascomycota</taxon>
        <taxon>Pezizomycotina</taxon>
        <taxon>Dothideomycetes</taxon>
        <taxon>Pleosporomycetidae</taxon>
        <taxon>Pleosporales</taxon>
        <taxon>Massarineae</taxon>
        <taxon>Didymosphaeriaceae</taxon>
        <taxon>Pseudopithomyces</taxon>
    </lineage>
</organism>
<protein>
    <recommendedName>
        <fullName evidence="6">F-box domain-containing protein</fullName>
    </recommendedName>
</protein>
<keyword evidence="2 4" id="KW-0853">WD repeat</keyword>
<dbReference type="InterPro" id="IPR001680">
    <property type="entry name" value="WD40_rpt"/>
</dbReference>
<dbReference type="SMART" id="SM00256">
    <property type="entry name" value="FBOX"/>
    <property type="match status" value="1"/>
</dbReference>
<keyword evidence="3" id="KW-0677">Repeat</keyword>
<dbReference type="SMART" id="SM00320">
    <property type="entry name" value="WD40"/>
    <property type="match status" value="6"/>
</dbReference>